<dbReference type="InterPro" id="IPR050466">
    <property type="entry name" value="Carboxylest/Gibb_receptor"/>
</dbReference>
<dbReference type="GO" id="GO:0016787">
    <property type="term" value="F:hydrolase activity"/>
    <property type="evidence" value="ECO:0007669"/>
    <property type="project" value="InterPro"/>
</dbReference>
<evidence type="ECO:0000313" key="2">
    <source>
        <dbReference type="EMBL" id="KAK9105652.1"/>
    </source>
</evidence>
<dbReference type="EMBL" id="JBBNAG010000009">
    <property type="protein sequence ID" value="KAK9105652.1"/>
    <property type="molecule type" value="Genomic_DNA"/>
</dbReference>
<accession>A0AAP0F858</accession>
<dbReference type="SUPFAM" id="SSF53474">
    <property type="entry name" value="alpha/beta-Hydrolases"/>
    <property type="match status" value="1"/>
</dbReference>
<gene>
    <name evidence="2" type="ORF">Scep_022496</name>
</gene>
<dbReference type="AlphaFoldDB" id="A0AAP0F858"/>
<proteinExistence type="predicted"/>
<dbReference type="Gene3D" id="3.40.50.1820">
    <property type="entry name" value="alpha/beta hydrolase"/>
    <property type="match status" value="1"/>
</dbReference>
<dbReference type="Pfam" id="PF07859">
    <property type="entry name" value="Abhydrolase_3"/>
    <property type="match status" value="1"/>
</dbReference>
<evidence type="ECO:0000259" key="1">
    <source>
        <dbReference type="Pfam" id="PF07859"/>
    </source>
</evidence>
<dbReference type="InterPro" id="IPR013094">
    <property type="entry name" value="AB_hydrolase_3"/>
</dbReference>
<comment type="caution">
    <text evidence="2">The sequence shown here is derived from an EMBL/GenBank/DDBJ whole genome shotgun (WGS) entry which is preliminary data.</text>
</comment>
<name>A0AAP0F858_9MAGN</name>
<keyword evidence="3" id="KW-1185">Reference proteome</keyword>
<feature type="domain" description="Alpha/beta hydrolase fold-3" evidence="1">
    <location>
        <begin position="91"/>
        <end position="331"/>
    </location>
</feature>
<dbReference type="Proteomes" id="UP001419268">
    <property type="component" value="Unassembled WGS sequence"/>
</dbReference>
<dbReference type="PANTHER" id="PTHR23024">
    <property type="entry name" value="ARYLACETAMIDE DEACETYLASE"/>
    <property type="match status" value="1"/>
</dbReference>
<evidence type="ECO:0000313" key="3">
    <source>
        <dbReference type="Proteomes" id="UP001419268"/>
    </source>
</evidence>
<dbReference type="InterPro" id="IPR029058">
    <property type="entry name" value="AB_hydrolase_fold"/>
</dbReference>
<sequence length="356" mass="39631">MAALSFDNARLGHQVGQDHRQKHGVLIEEIEGLIRVYKDGHVERPPVVPTVDCAVSTDSNLACRDVIIDKFTNVWARFYVPRSQGTKLPFLVYFHGGGFCVGSAAWSCYHEFLAKLATKAGCVVMSVNYRLSPEHRLPAAYEDGVCALMWVRREILRGSSEQKWWWSHCNFSQMFLGGDSAGANIAHHVTTRVGQLAASSSSSSSSSDDPNILKPMTLKGTILIQPFFGGEARTYSEKYMVQPPKSALTVAASDVYWRLSLPLGANRDHQWCNPSAKGAMDLEDLRVPPIMVCISELDILKDRNLEFCNGMSRAGKRVEHVMYMGVGHAFQVLHHSQLSQARAHEMISHIKAFINQ</sequence>
<dbReference type="PANTHER" id="PTHR23024:SF589">
    <property type="entry name" value="CARBOXYLESTERASE 17-RELATED"/>
    <property type="match status" value="1"/>
</dbReference>
<organism evidence="2 3">
    <name type="scientific">Stephania cephalantha</name>
    <dbReference type="NCBI Taxonomy" id="152367"/>
    <lineage>
        <taxon>Eukaryota</taxon>
        <taxon>Viridiplantae</taxon>
        <taxon>Streptophyta</taxon>
        <taxon>Embryophyta</taxon>
        <taxon>Tracheophyta</taxon>
        <taxon>Spermatophyta</taxon>
        <taxon>Magnoliopsida</taxon>
        <taxon>Ranunculales</taxon>
        <taxon>Menispermaceae</taxon>
        <taxon>Menispermoideae</taxon>
        <taxon>Cissampelideae</taxon>
        <taxon>Stephania</taxon>
    </lineage>
</organism>
<reference evidence="2 3" key="1">
    <citation type="submission" date="2024-01" db="EMBL/GenBank/DDBJ databases">
        <title>Genome assemblies of Stephania.</title>
        <authorList>
            <person name="Yang L."/>
        </authorList>
    </citation>
    <scope>NUCLEOTIDE SEQUENCE [LARGE SCALE GENOMIC DNA]</scope>
    <source>
        <strain evidence="2">JXDWG</strain>
        <tissue evidence="2">Leaf</tissue>
    </source>
</reference>
<protein>
    <recommendedName>
        <fullName evidence="1">Alpha/beta hydrolase fold-3 domain-containing protein</fullName>
    </recommendedName>
</protein>